<accession>A0A1R1F0H0</accession>
<name>A0A1R1F0H0_9BACL</name>
<dbReference type="InterPro" id="IPR013332">
    <property type="entry name" value="KPR_N"/>
</dbReference>
<dbReference type="RefSeq" id="WP_076165499.1">
    <property type="nucleotide sequence ID" value="NZ_MRTP01000001.1"/>
</dbReference>
<protein>
    <submittedName>
        <fullName evidence="2">2-dehydropantoate 2-reductase</fullName>
    </submittedName>
</protein>
<evidence type="ECO:0000259" key="1">
    <source>
        <dbReference type="Pfam" id="PF02558"/>
    </source>
</evidence>
<proteinExistence type="predicted"/>
<comment type="caution">
    <text evidence="2">The sequence shown here is derived from an EMBL/GenBank/DDBJ whole genome shotgun (WGS) entry which is preliminary data.</text>
</comment>
<feature type="domain" description="Ketopantoate reductase N-terminal" evidence="1">
    <location>
        <begin position="3"/>
        <end position="151"/>
    </location>
</feature>
<dbReference type="AlphaFoldDB" id="A0A1R1F0H0"/>
<reference evidence="2 3" key="1">
    <citation type="submission" date="2016-11" db="EMBL/GenBank/DDBJ databases">
        <title>Paenibacillus species isolates.</title>
        <authorList>
            <person name="Beno S.M."/>
        </authorList>
    </citation>
    <scope>NUCLEOTIDE SEQUENCE [LARGE SCALE GENOMIC DNA]</scope>
    <source>
        <strain evidence="2 3">FSL R5-0378</strain>
    </source>
</reference>
<dbReference type="Pfam" id="PF02558">
    <property type="entry name" value="ApbA"/>
    <property type="match status" value="1"/>
</dbReference>
<evidence type="ECO:0000313" key="2">
    <source>
        <dbReference type="EMBL" id="OMF57553.1"/>
    </source>
</evidence>
<dbReference type="Proteomes" id="UP000187172">
    <property type="component" value="Unassembled WGS sequence"/>
</dbReference>
<dbReference type="Gene3D" id="3.40.50.720">
    <property type="entry name" value="NAD(P)-binding Rossmann-like Domain"/>
    <property type="match status" value="1"/>
</dbReference>
<dbReference type="InterPro" id="IPR036291">
    <property type="entry name" value="NAD(P)-bd_dom_sf"/>
</dbReference>
<keyword evidence="3" id="KW-1185">Reference proteome</keyword>
<organism evidence="2 3">
    <name type="scientific">Paenibacillus rhizosphaerae</name>
    <dbReference type="NCBI Taxonomy" id="297318"/>
    <lineage>
        <taxon>Bacteria</taxon>
        <taxon>Bacillati</taxon>
        <taxon>Bacillota</taxon>
        <taxon>Bacilli</taxon>
        <taxon>Bacillales</taxon>
        <taxon>Paenibacillaceae</taxon>
        <taxon>Paenibacillus</taxon>
    </lineage>
</organism>
<dbReference type="STRING" id="297318.BK138_02845"/>
<gene>
    <name evidence="2" type="ORF">BK138_02845</name>
</gene>
<evidence type="ECO:0000313" key="3">
    <source>
        <dbReference type="Proteomes" id="UP000187172"/>
    </source>
</evidence>
<sequence>MNILVYGAGVLGSYLAHVLVRGGHDVTVLARGKRAEELEQSGLVIRHYFQRKTTVDRTRVIRSLDAEESFDLIFVVMTYPDFPSVLPVLAANQSRHIVLVGNNADSRRMQHELQQMSRTDKQVAFGFQISAGRRENGRIVCIRAGGQMVLGGIDVPVSFRSLLEKAFESTKYKLVFHKDMDAWLKSHIVPILAMNAALFAKGGRLQEIAKDKEIRTQIIAAIDEGFGVLEALGYTITPAGQAAFFRNHKRTASLALKIYHSVPVARLVDGSFEEIAAFFEAFGDWKRNAGIPTPRLDDLEKQFFFSKNTDIQHLQLSSIDRVGE</sequence>
<dbReference type="SUPFAM" id="SSF51735">
    <property type="entry name" value="NAD(P)-binding Rossmann-fold domains"/>
    <property type="match status" value="1"/>
</dbReference>
<dbReference type="EMBL" id="MRTP01000001">
    <property type="protein sequence ID" value="OMF57553.1"/>
    <property type="molecule type" value="Genomic_DNA"/>
</dbReference>